<dbReference type="Pfam" id="PF19458">
    <property type="entry name" value="DUF5995"/>
    <property type="match status" value="1"/>
</dbReference>
<gene>
    <name evidence="1" type="ORF">ACFQGD_16800</name>
</gene>
<accession>A0ABW2C2M5</accession>
<reference evidence="2" key="1">
    <citation type="journal article" date="2019" name="Int. J. Syst. Evol. Microbiol.">
        <title>The Global Catalogue of Microorganisms (GCM) 10K type strain sequencing project: providing services to taxonomists for standard genome sequencing and annotation.</title>
        <authorList>
            <consortium name="The Broad Institute Genomics Platform"/>
            <consortium name="The Broad Institute Genome Sequencing Center for Infectious Disease"/>
            <person name="Wu L."/>
            <person name="Ma J."/>
        </authorList>
    </citation>
    <scope>NUCLEOTIDE SEQUENCE [LARGE SCALE GENOMIC DNA]</scope>
    <source>
        <strain evidence="2">KCTC 32255</strain>
    </source>
</reference>
<dbReference type="RefSeq" id="WP_345396731.1">
    <property type="nucleotide sequence ID" value="NZ_BAABLA010000026.1"/>
</dbReference>
<dbReference type="Proteomes" id="UP001596337">
    <property type="component" value="Unassembled WGS sequence"/>
</dbReference>
<comment type="caution">
    <text evidence="1">The sequence shown here is derived from an EMBL/GenBank/DDBJ whole genome shotgun (WGS) entry which is preliminary data.</text>
</comment>
<evidence type="ECO:0000313" key="2">
    <source>
        <dbReference type="Proteomes" id="UP001596337"/>
    </source>
</evidence>
<dbReference type="EMBL" id="JBHSXX010000001">
    <property type="protein sequence ID" value="MFC6868802.1"/>
    <property type="molecule type" value="Genomic_DNA"/>
</dbReference>
<organism evidence="1 2">
    <name type="scientific">Haloechinothrix salitolerans</name>
    <dbReference type="NCBI Taxonomy" id="926830"/>
    <lineage>
        <taxon>Bacteria</taxon>
        <taxon>Bacillati</taxon>
        <taxon>Actinomycetota</taxon>
        <taxon>Actinomycetes</taxon>
        <taxon>Pseudonocardiales</taxon>
        <taxon>Pseudonocardiaceae</taxon>
        <taxon>Haloechinothrix</taxon>
    </lineage>
</organism>
<sequence>MPAQSIDEALAALDDIIERARRDSDRRGYFAVLYRKVTANVKDAIDAGVFDDAERMARLDILFANRYLDAEHAHTRGGELTRSWRIAFDACTRWRPLLLQHLLAGINAHINLDLGIAAARCSPGPRLADLRGDYGRINDILASMIAQVQENIGTVSPLLGLLDTIGGRRDDEIIKFSITHARNGAWRFATRLAALPEAAWADAIDDQDRRVSLVAHAVLRPGLLSAGLLVIRLAESNDVARNIDALAVAPEPELSP</sequence>
<protein>
    <submittedName>
        <fullName evidence="1">DUF5995 family protein</fullName>
    </submittedName>
</protein>
<evidence type="ECO:0000313" key="1">
    <source>
        <dbReference type="EMBL" id="MFC6868802.1"/>
    </source>
</evidence>
<dbReference type="InterPro" id="IPR046037">
    <property type="entry name" value="DUF5995"/>
</dbReference>
<proteinExistence type="predicted"/>
<keyword evidence="2" id="KW-1185">Reference proteome</keyword>
<name>A0ABW2C2M5_9PSEU</name>